<proteinExistence type="predicted"/>
<evidence type="ECO:0000313" key="2">
    <source>
        <dbReference type="EMBL" id="GLY90768.1"/>
    </source>
</evidence>
<dbReference type="Proteomes" id="UP001165074">
    <property type="component" value="Unassembled WGS sequence"/>
</dbReference>
<dbReference type="SUPFAM" id="SSF51556">
    <property type="entry name" value="Metallo-dependent hydrolases"/>
    <property type="match status" value="1"/>
</dbReference>
<evidence type="ECO:0000313" key="3">
    <source>
        <dbReference type="Proteomes" id="UP001165074"/>
    </source>
</evidence>
<name>A0A9W6SC04_9ACTN</name>
<dbReference type="AlphaFoldDB" id="A0A9W6SC04"/>
<gene>
    <name evidence="2" type="ORF">Airi02_086970</name>
</gene>
<protein>
    <submittedName>
        <fullName evidence="2">Peptidase M38</fullName>
    </submittedName>
</protein>
<reference evidence="2" key="1">
    <citation type="submission" date="2023-03" db="EMBL/GenBank/DDBJ databases">
        <title>Actinoallomurus iriomotensis NBRC 103684.</title>
        <authorList>
            <person name="Ichikawa N."/>
            <person name="Sato H."/>
            <person name="Tonouchi N."/>
        </authorList>
    </citation>
    <scope>NUCLEOTIDE SEQUENCE</scope>
    <source>
        <strain evidence="2">NBRC 103684</strain>
    </source>
</reference>
<dbReference type="Gene3D" id="3.20.20.140">
    <property type="entry name" value="Metal-dependent hydrolases"/>
    <property type="match status" value="1"/>
</dbReference>
<dbReference type="SUPFAM" id="SSF51338">
    <property type="entry name" value="Composite domain of metallo-dependent hydrolases"/>
    <property type="match status" value="1"/>
</dbReference>
<feature type="domain" description="Amidohydrolase-related" evidence="1">
    <location>
        <begin position="57"/>
        <end position="401"/>
    </location>
</feature>
<dbReference type="InterPro" id="IPR006680">
    <property type="entry name" value="Amidohydro-rel"/>
</dbReference>
<dbReference type="Gene3D" id="2.30.40.10">
    <property type="entry name" value="Urease, subunit C, domain 1"/>
    <property type="match status" value="1"/>
</dbReference>
<dbReference type="CDD" id="cd01299">
    <property type="entry name" value="Met_dep_hydrolase_A"/>
    <property type="match status" value="1"/>
</dbReference>
<organism evidence="2 3">
    <name type="scientific">Actinoallomurus iriomotensis</name>
    <dbReference type="NCBI Taxonomy" id="478107"/>
    <lineage>
        <taxon>Bacteria</taxon>
        <taxon>Bacillati</taxon>
        <taxon>Actinomycetota</taxon>
        <taxon>Actinomycetes</taxon>
        <taxon>Streptosporangiales</taxon>
        <taxon>Thermomonosporaceae</taxon>
        <taxon>Actinoallomurus</taxon>
    </lineage>
</organism>
<dbReference type="GO" id="GO:0016810">
    <property type="term" value="F:hydrolase activity, acting on carbon-nitrogen (but not peptide) bonds"/>
    <property type="evidence" value="ECO:0007669"/>
    <property type="project" value="InterPro"/>
</dbReference>
<dbReference type="InterPro" id="IPR011059">
    <property type="entry name" value="Metal-dep_hydrolase_composite"/>
</dbReference>
<dbReference type="InterPro" id="IPR057744">
    <property type="entry name" value="OTAase-like"/>
</dbReference>
<dbReference type="PANTHER" id="PTHR43135">
    <property type="entry name" value="ALPHA-D-RIBOSE 1-METHYLPHOSPHONATE 5-TRIPHOSPHATE DIPHOSPHATASE"/>
    <property type="match status" value="1"/>
</dbReference>
<dbReference type="Pfam" id="PF01979">
    <property type="entry name" value="Amidohydro_1"/>
    <property type="match status" value="1"/>
</dbReference>
<comment type="caution">
    <text evidence="2">The sequence shown here is derived from an EMBL/GenBank/DDBJ whole genome shotgun (WGS) entry which is preliminary data.</text>
</comment>
<dbReference type="InterPro" id="IPR051781">
    <property type="entry name" value="Metallo-dep_Hydrolase"/>
</dbReference>
<dbReference type="EMBL" id="BSTK01000017">
    <property type="protein sequence ID" value="GLY90768.1"/>
    <property type="molecule type" value="Genomic_DNA"/>
</dbReference>
<dbReference type="InterPro" id="IPR032466">
    <property type="entry name" value="Metal_Hydrolase"/>
</dbReference>
<dbReference type="RefSeq" id="WP_285581896.1">
    <property type="nucleotide sequence ID" value="NZ_BSTK01000017.1"/>
</dbReference>
<accession>A0A9W6SC04</accession>
<evidence type="ECO:0000259" key="1">
    <source>
        <dbReference type="Pfam" id="PF01979"/>
    </source>
</evidence>
<keyword evidence="3" id="KW-1185">Reference proteome</keyword>
<dbReference type="PANTHER" id="PTHR43135:SF3">
    <property type="entry name" value="ALPHA-D-RIBOSE 1-METHYLPHOSPHONATE 5-TRIPHOSPHATE DIPHOSPHATASE"/>
    <property type="match status" value="1"/>
</dbReference>
<sequence>MPHRGSLTIRRASLVDPDAENVRENTRIRVEDGIVVEVGPDPGGPVSSAEVDAAGLYALPGLIDCHVHVIAHTVDEYALTMEPPSYVTARAAVELRAMLGRGFTTVRDMAGADHGLVRAVAEGVLPGPRLFAGGKALSQTGGHGDLRPAGQNVHDTHYWTPGLGRVCDGVAEVRRAVRDEIRRGAAHIKLMLSGGCSSPTDRIGSLQFSEEEIGAAVEEAAAAGVYCAGHAYTSAAVERALRLGVRTIEHGNLIDESVPALFAEHDAFYVPTLITYTALAEDGAAHGLSPESRAKTLEVLDGGLHALELADRAGAPIAFGTDLLGPLRTRQSEEFRVRAQVQTPGAILRSATTVAARLLGQEGRLGVITPQAHADIVLTRHDPLSDITRLAEPAEEIALVIQSGTPTSR</sequence>